<dbReference type="SMART" id="SM00450">
    <property type="entry name" value="RHOD"/>
    <property type="match status" value="1"/>
</dbReference>
<proteinExistence type="predicted"/>
<gene>
    <name evidence="2" type="ORF">HUE58_01060</name>
</gene>
<dbReference type="RefSeq" id="WP_174605246.1">
    <property type="nucleotide sequence ID" value="NZ_CP054490.1"/>
</dbReference>
<keyword evidence="3" id="KW-1185">Reference proteome</keyword>
<protein>
    <submittedName>
        <fullName evidence="2">Rhodanese-like domain-containing protein</fullName>
    </submittedName>
</protein>
<dbReference type="SUPFAM" id="SSF52821">
    <property type="entry name" value="Rhodanese/Cell cycle control phosphatase"/>
    <property type="match status" value="1"/>
</dbReference>
<sequence length="137" mass="15787">MNQLIQYLPKKAFEHLQTNQDAVLIDVRCEAENKFVGRPVECIFVPWLDDPDWEPNEGEFIAAIKRFIGEKNNFLEREIILICRSGYRSNDAGKCLIEHGFTNVAHVVSGFEGDLDENDQRGNLNGWRHNGIPWLQC</sequence>
<accession>A0A6N0HNA9</accession>
<feature type="domain" description="Rhodanese" evidence="1">
    <location>
        <begin position="18"/>
        <end position="123"/>
    </location>
</feature>
<reference evidence="2 3" key="1">
    <citation type="submission" date="2020-05" db="EMBL/GenBank/DDBJ databases">
        <title>Horizontal transmission and recombination maintain forever young bacterial symbiont genomes.</title>
        <authorList>
            <person name="Russell S.L."/>
            <person name="Pepper-Tunick E."/>
            <person name="Svedberg J."/>
            <person name="Byrne A."/>
            <person name="Ruelas Castillo J."/>
            <person name="Vollmers C."/>
            <person name="Beinart R.A."/>
            <person name="Corbett-Detig R."/>
        </authorList>
    </citation>
    <scope>NUCLEOTIDE SEQUENCE [LARGE SCALE GENOMIC DNA]</scope>
    <source>
        <strain evidence="2">JDF_Ridge</strain>
    </source>
</reference>
<organism evidence="2 3">
    <name type="scientific">Candidatus Ruthia endofausta</name>
    <dbReference type="NCBI Taxonomy" id="2738852"/>
    <lineage>
        <taxon>Bacteria</taxon>
        <taxon>Pseudomonadati</taxon>
        <taxon>Pseudomonadota</taxon>
        <taxon>Gammaproteobacteria</taxon>
        <taxon>Candidatus Pseudothioglobaceae</taxon>
        <taxon>Candidatus Ruthturnera</taxon>
    </lineage>
</organism>
<evidence type="ECO:0000313" key="3">
    <source>
        <dbReference type="Proteomes" id="UP000509429"/>
    </source>
</evidence>
<dbReference type="Pfam" id="PF00581">
    <property type="entry name" value="Rhodanese"/>
    <property type="match status" value="1"/>
</dbReference>
<dbReference type="KEGG" id="reo:HUE58_01060"/>
<evidence type="ECO:0000313" key="2">
    <source>
        <dbReference type="EMBL" id="QKQ23806.1"/>
    </source>
</evidence>
<evidence type="ECO:0000259" key="1">
    <source>
        <dbReference type="PROSITE" id="PS50206"/>
    </source>
</evidence>
<dbReference type="InterPro" id="IPR001763">
    <property type="entry name" value="Rhodanese-like_dom"/>
</dbReference>
<name>A0A6N0HNA9_9GAMM</name>
<dbReference type="PROSITE" id="PS50206">
    <property type="entry name" value="RHODANESE_3"/>
    <property type="match status" value="1"/>
</dbReference>
<dbReference type="EMBL" id="CP054490">
    <property type="protein sequence ID" value="QKQ23806.1"/>
    <property type="molecule type" value="Genomic_DNA"/>
</dbReference>
<dbReference type="Gene3D" id="3.40.250.10">
    <property type="entry name" value="Rhodanese-like domain"/>
    <property type="match status" value="1"/>
</dbReference>
<dbReference type="InterPro" id="IPR036873">
    <property type="entry name" value="Rhodanese-like_dom_sf"/>
</dbReference>
<dbReference type="Proteomes" id="UP000509429">
    <property type="component" value="Chromosome"/>
</dbReference>
<dbReference type="AlphaFoldDB" id="A0A6N0HNA9"/>